<keyword evidence="1" id="KW-0812">Transmembrane</keyword>
<reference evidence="2" key="1">
    <citation type="submission" date="2022-01" db="EMBL/GenBank/DDBJ databases">
        <title>Genome Sequence Resource for Two Populations of Ditylenchus destructor, the Migratory Endoparasitic Phytonematode.</title>
        <authorList>
            <person name="Zhang H."/>
            <person name="Lin R."/>
            <person name="Xie B."/>
        </authorList>
    </citation>
    <scope>NUCLEOTIDE SEQUENCE</scope>
    <source>
        <strain evidence="2">BazhouSP</strain>
    </source>
</reference>
<proteinExistence type="predicted"/>
<dbReference type="EMBL" id="JAKKPZ010000405">
    <property type="protein sequence ID" value="KAI1695421.1"/>
    <property type="molecule type" value="Genomic_DNA"/>
</dbReference>
<evidence type="ECO:0000256" key="1">
    <source>
        <dbReference type="SAM" id="Phobius"/>
    </source>
</evidence>
<name>A0AAD4QX50_9BILA</name>
<gene>
    <name evidence="2" type="ORF">DdX_19588</name>
</gene>
<keyword evidence="3" id="KW-1185">Reference proteome</keyword>
<evidence type="ECO:0000313" key="3">
    <source>
        <dbReference type="Proteomes" id="UP001201812"/>
    </source>
</evidence>
<organism evidence="2 3">
    <name type="scientific">Ditylenchus destructor</name>
    <dbReference type="NCBI Taxonomy" id="166010"/>
    <lineage>
        <taxon>Eukaryota</taxon>
        <taxon>Metazoa</taxon>
        <taxon>Ecdysozoa</taxon>
        <taxon>Nematoda</taxon>
        <taxon>Chromadorea</taxon>
        <taxon>Rhabditida</taxon>
        <taxon>Tylenchina</taxon>
        <taxon>Tylenchomorpha</taxon>
        <taxon>Sphaerularioidea</taxon>
        <taxon>Anguinidae</taxon>
        <taxon>Anguininae</taxon>
        <taxon>Ditylenchus</taxon>
    </lineage>
</organism>
<feature type="transmembrane region" description="Helical" evidence="1">
    <location>
        <begin position="98"/>
        <end position="121"/>
    </location>
</feature>
<sequence>MSIPSKVLQEMTIFDALLLAYWPRRITDHKFFNNRLRRWIDELTEFSYYAIRMLVLETCWKMNWQLSQADVLYLSYPLSRMCEVFIRKRQMFPLNMELKAFVGVSLNLFLLEMHFRILVHLFDIVYSDLYDSMCLLQGPEFVSVSRWLVIFLFCCAAPMFKLFPILPLHQFNV</sequence>
<dbReference type="Proteomes" id="UP001201812">
    <property type="component" value="Unassembled WGS sequence"/>
</dbReference>
<accession>A0AAD4QX50</accession>
<comment type="caution">
    <text evidence="2">The sequence shown here is derived from an EMBL/GenBank/DDBJ whole genome shotgun (WGS) entry which is preliminary data.</text>
</comment>
<dbReference type="AlphaFoldDB" id="A0AAD4QX50"/>
<keyword evidence="1" id="KW-0472">Membrane</keyword>
<feature type="transmembrane region" description="Helical" evidence="1">
    <location>
        <begin position="141"/>
        <end position="160"/>
    </location>
</feature>
<protein>
    <submittedName>
        <fullName evidence="2">Uncharacterized protein</fullName>
    </submittedName>
</protein>
<evidence type="ECO:0000313" key="2">
    <source>
        <dbReference type="EMBL" id="KAI1695421.1"/>
    </source>
</evidence>
<keyword evidence="1" id="KW-1133">Transmembrane helix</keyword>